<comment type="caution">
    <text evidence="3">The sequence shown here is derived from an EMBL/GenBank/DDBJ whole genome shotgun (WGS) entry which is preliminary data.</text>
</comment>
<accession>A0A9D5B369</accession>
<name>A0A9D5B369_PEA</name>
<dbReference type="EMBL" id="JAMSHJ010000003">
    <property type="protein sequence ID" value="KAI5427884.1"/>
    <property type="molecule type" value="Genomic_DNA"/>
</dbReference>
<dbReference type="AlphaFoldDB" id="A0A9D5B369"/>
<evidence type="ECO:0000259" key="2">
    <source>
        <dbReference type="Pfam" id="PF24626"/>
    </source>
</evidence>
<reference evidence="3 4" key="1">
    <citation type="journal article" date="2022" name="Nat. Genet.">
        <title>Improved pea reference genome and pan-genome highlight genomic features and evolutionary characteristics.</title>
        <authorList>
            <person name="Yang T."/>
            <person name="Liu R."/>
            <person name="Luo Y."/>
            <person name="Hu S."/>
            <person name="Wang D."/>
            <person name="Wang C."/>
            <person name="Pandey M.K."/>
            <person name="Ge S."/>
            <person name="Xu Q."/>
            <person name="Li N."/>
            <person name="Li G."/>
            <person name="Huang Y."/>
            <person name="Saxena R.K."/>
            <person name="Ji Y."/>
            <person name="Li M."/>
            <person name="Yan X."/>
            <person name="He Y."/>
            <person name="Liu Y."/>
            <person name="Wang X."/>
            <person name="Xiang C."/>
            <person name="Varshney R.K."/>
            <person name="Ding H."/>
            <person name="Gao S."/>
            <person name="Zong X."/>
        </authorList>
    </citation>
    <scope>NUCLEOTIDE SEQUENCE [LARGE SCALE GENOMIC DNA]</scope>
    <source>
        <strain evidence="3 4">cv. Zhongwan 6</strain>
    </source>
</reference>
<evidence type="ECO:0000313" key="4">
    <source>
        <dbReference type="Proteomes" id="UP001058974"/>
    </source>
</evidence>
<evidence type="ECO:0000259" key="1">
    <source>
        <dbReference type="Pfam" id="PF17921"/>
    </source>
</evidence>
<evidence type="ECO:0000313" key="3">
    <source>
        <dbReference type="EMBL" id="KAI5427884.1"/>
    </source>
</evidence>
<dbReference type="InterPro" id="IPR041588">
    <property type="entry name" value="Integrase_H2C2"/>
</dbReference>
<feature type="domain" description="Integrase zinc-binding" evidence="1">
    <location>
        <begin position="1"/>
        <end position="37"/>
    </location>
</feature>
<keyword evidence="4" id="KW-1185">Reference proteome</keyword>
<proteinExistence type="predicted"/>
<dbReference type="Gene3D" id="1.10.340.70">
    <property type="match status" value="1"/>
</dbReference>
<dbReference type="Pfam" id="PF17921">
    <property type="entry name" value="Integrase_H2C2"/>
    <property type="match status" value="1"/>
</dbReference>
<protein>
    <recommendedName>
        <fullName evidence="5">Integrase zinc-binding domain-containing protein</fullName>
    </recommendedName>
</protein>
<dbReference type="Gramene" id="Psat03G0306000-T1">
    <property type="protein sequence ID" value="KAI5427884.1"/>
    <property type="gene ID" value="KIW84_033060"/>
</dbReference>
<dbReference type="Proteomes" id="UP001058974">
    <property type="component" value="Chromosome 3"/>
</dbReference>
<feature type="domain" description="Tf2-1-like SH3-like" evidence="2">
    <location>
        <begin position="62"/>
        <end position="114"/>
    </location>
</feature>
<sequence>MHDGGLSGHMGRDKTAASLEKRYYWSQLRRDVGSIARSVAAGNMAKKMVAVKESFKANLEAIGFLVDTYNKLQPRKYDTFKVTWRINNNAYVVALPKFVNISKTFNVTDIHEYHAYEFLYKEENSGSSASEVEETGVRRLVAHIENEVAR</sequence>
<organism evidence="3 4">
    <name type="scientific">Pisum sativum</name>
    <name type="common">Garden pea</name>
    <name type="synonym">Lathyrus oleraceus</name>
    <dbReference type="NCBI Taxonomy" id="3888"/>
    <lineage>
        <taxon>Eukaryota</taxon>
        <taxon>Viridiplantae</taxon>
        <taxon>Streptophyta</taxon>
        <taxon>Embryophyta</taxon>
        <taxon>Tracheophyta</taxon>
        <taxon>Spermatophyta</taxon>
        <taxon>Magnoliopsida</taxon>
        <taxon>eudicotyledons</taxon>
        <taxon>Gunneridae</taxon>
        <taxon>Pentapetalae</taxon>
        <taxon>rosids</taxon>
        <taxon>fabids</taxon>
        <taxon>Fabales</taxon>
        <taxon>Fabaceae</taxon>
        <taxon>Papilionoideae</taxon>
        <taxon>50 kb inversion clade</taxon>
        <taxon>NPAAA clade</taxon>
        <taxon>Hologalegina</taxon>
        <taxon>IRL clade</taxon>
        <taxon>Fabeae</taxon>
        <taxon>Lathyrus</taxon>
    </lineage>
</organism>
<evidence type="ECO:0008006" key="5">
    <source>
        <dbReference type="Google" id="ProtNLM"/>
    </source>
</evidence>
<dbReference type="InterPro" id="IPR056924">
    <property type="entry name" value="SH3_Tf2-1"/>
</dbReference>
<gene>
    <name evidence="3" type="ORF">KIW84_033060</name>
</gene>
<dbReference type="Pfam" id="PF24626">
    <property type="entry name" value="SH3_Tf2-1"/>
    <property type="match status" value="1"/>
</dbReference>